<dbReference type="PANTHER" id="PTHR30136:SF35">
    <property type="entry name" value="HTH-TYPE TRANSCRIPTIONAL REGULATOR RV1719"/>
    <property type="match status" value="1"/>
</dbReference>
<reference evidence="7" key="1">
    <citation type="submission" date="2020-07" db="EMBL/GenBank/DDBJ databases">
        <title>novel species isolated from the respiratory tract of Marmot.</title>
        <authorList>
            <person name="Zhang G."/>
        </authorList>
    </citation>
    <scope>NUCLEOTIDE SEQUENCE [LARGE SCALE GENOMIC DNA]</scope>
    <source>
        <strain evidence="7">686</strain>
    </source>
</reference>
<evidence type="ECO:0000256" key="3">
    <source>
        <dbReference type="ARBA" id="ARBA00023163"/>
    </source>
</evidence>
<keyword evidence="2" id="KW-0238">DNA-binding</keyword>
<dbReference type="InterPro" id="IPR036390">
    <property type="entry name" value="WH_DNA-bd_sf"/>
</dbReference>
<dbReference type="EMBL" id="CP059491">
    <property type="protein sequence ID" value="QMT00987.1"/>
    <property type="molecule type" value="Genomic_DNA"/>
</dbReference>
<dbReference type="GO" id="GO:0003677">
    <property type="term" value="F:DNA binding"/>
    <property type="evidence" value="ECO:0007669"/>
    <property type="project" value="UniProtKB-KW"/>
</dbReference>
<evidence type="ECO:0000256" key="1">
    <source>
        <dbReference type="ARBA" id="ARBA00023015"/>
    </source>
</evidence>
<evidence type="ECO:0000313" key="7">
    <source>
        <dbReference type="Proteomes" id="UP000515663"/>
    </source>
</evidence>
<feature type="domain" description="IclR-ED" evidence="5">
    <location>
        <begin position="70"/>
        <end position="248"/>
    </location>
</feature>
<evidence type="ECO:0000313" key="6">
    <source>
        <dbReference type="EMBL" id="QMT00987.1"/>
    </source>
</evidence>
<dbReference type="InterPro" id="IPR005471">
    <property type="entry name" value="Tscrpt_reg_IclR_N"/>
</dbReference>
<dbReference type="Pfam" id="PF09339">
    <property type="entry name" value="HTH_IclR"/>
    <property type="match status" value="1"/>
</dbReference>
<evidence type="ECO:0000256" key="2">
    <source>
        <dbReference type="ARBA" id="ARBA00023125"/>
    </source>
</evidence>
<dbReference type="Gene3D" id="3.30.450.40">
    <property type="match status" value="1"/>
</dbReference>
<dbReference type="InterPro" id="IPR014757">
    <property type="entry name" value="Tscrpt_reg_IclR_C"/>
</dbReference>
<dbReference type="Proteomes" id="UP000515663">
    <property type="component" value="Chromosome"/>
</dbReference>
<name>A0A7D7R1M9_9ACTN</name>
<dbReference type="InterPro" id="IPR029016">
    <property type="entry name" value="GAF-like_dom_sf"/>
</dbReference>
<proteinExistence type="predicted"/>
<gene>
    <name evidence="6" type="ORF">H1R19_19300</name>
</gene>
<dbReference type="RefSeq" id="WP_188331220.1">
    <property type="nucleotide sequence ID" value="NZ_CP059491.1"/>
</dbReference>
<keyword evidence="1" id="KW-0805">Transcription regulation</keyword>
<dbReference type="PROSITE" id="PS51078">
    <property type="entry name" value="ICLR_ED"/>
    <property type="match status" value="1"/>
</dbReference>
<evidence type="ECO:0000259" key="4">
    <source>
        <dbReference type="PROSITE" id="PS51077"/>
    </source>
</evidence>
<sequence length="248" mass="26920">MSSEAAGHDRALGEHRTVSRVMAIIERVLASEPSGMRLADVAISIDAPKSSIHGLCKGLVATGYLREDSGRYFLGPAISSLLAAGNNVLPAAYRSALQELTERWGETALLVTLVGDSIVYVAKEEPDTMVRASPPTNTRFPMWPRSSGKVFLAYMEPRRRNAFLERTFRDPAERESARREVEAIPATRITSRIEGAEAGVATPVIFRGLPVNTALSIVGPAERMRGKTELIAEDLLKTAQTLSNEVSS</sequence>
<dbReference type="SUPFAM" id="SSF46785">
    <property type="entry name" value="Winged helix' DNA-binding domain"/>
    <property type="match status" value="1"/>
</dbReference>
<dbReference type="PANTHER" id="PTHR30136">
    <property type="entry name" value="HELIX-TURN-HELIX TRANSCRIPTIONAL REGULATOR, ICLR FAMILY"/>
    <property type="match status" value="1"/>
</dbReference>
<dbReference type="SMART" id="SM00346">
    <property type="entry name" value="HTH_ICLR"/>
    <property type="match status" value="1"/>
</dbReference>
<dbReference type="InterPro" id="IPR036388">
    <property type="entry name" value="WH-like_DNA-bd_sf"/>
</dbReference>
<dbReference type="GO" id="GO:0003700">
    <property type="term" value="F:DNA-binding transcription factor activity"/>
    <property type="evidence" value="ECO:0007669"/>
    <property type="project" value="TreeGrafter"/>
</dbReference>
<dbReference type="Gene3D" id="1.10.10.10">
    <property type="entry name" value="Winged helix-like DNA-binding domain superfamily/Winged helix DNA-binding domain"/>
    <property type="match status" value="1"/>
</dbReference>
<dbReference type="PROSITE" id="PS51077">
    <property type="entry name" value="HTH_ICLR"/>
    <property type="match status" value="1"/>
</dbReference>
<dbReference type="GO" id="GO:0045892">
    <property type="term" value="P:negative regulation of DNA-templated transcription"/>
    <property type="evidence" value="ECO:0007669"/>
    <property type="project" value="TreeGrafter"/>
</dbReference>
<accession>A0A7D7R1M9</accession>
<dbReference type="Pfam" id="PF01614">
    <property type="entry name" value="IclR_C"/>
    <property type="match status" value="1"/>
</dbReference>
<dbReference type="KEGG" id="gji:H1R19_19300"/>
<feature type="domain" description="HTH iclR-type" evidence="4">
    <location>
        <begin position="15"/>
        <end position="76"/>
    </location>
</feature>
<dbReference type="InterPro" id="IPR050707">
    <property type="entry name" value="HTH_MetabolicPath_Reg"/>
</dbReference>
<keyword evidence="3" id="KW-0804">Transcription</keyword>
<dbReference type="AlphaFoldDB" id="A0A7D7R1M9"/>
<evidence type="ECO:0000259" key="5">
    <source>
        <dbReference type="PROSITE" id="PS51078"/>
    </source>
</evidence>
<protein>
    <submittedName>
        <fullName evidence="6">Helix-turn-helix domain-containing protein</fullName>
    </submittedName>
</protein>
<keyword evidence="7" id="KW-1185">Reference proteome</keyword>
<organism evidence="6 7">
    <name type="scientific">Gordonia jinghuaiqii</name>
    <dbReference type="NCBI Taxonomy" id="2758710"/>
    <lineage>
        <taxon>Bacteria</taxon>
        <taxon>Bacillati</taxon>
        <taxon>Actinomycetota</taxon>
        <taxon>Actinomycetes</taxon>
        <taxon>Mycobacteriales</taxon>
        <taxon>Gordoniaceae</taxon>
        <taxon>Gordonia</taxon>
    </lineage>
</organism>
<dbReference type="SUPFAM" id="SSF55781">
    <property type="entry name" value="GAF domain-like"/>
    <property type="match status" value="1"/>
</dbReference>